<organism evidence="2 3">
    <name type="scientific">Paramesorhizobium deserti</name>
    <dbReference type="NCBI Taxonomy" id="1494590"/>
    <lineage>
        <taxon>Bacteria</taxon>
        <taxon>Pseudomonadati</taxon>
        <taxon>Pseudomonadota</taxon>
        <taxon>Alphaproteobacteria</taxon>
        <taxon>Hyphomicrobiales</taxon>
        <taxon>Phyllobacteriaceae</taxon>
        <taxon>Paramesorhizobium</taxon>
    </lineage>
</organism>
<dbReference type="GO" id="GO:0016740">
    <property type="term" value="F:transferase activity"/>
    <property type="evidence" value="ECO:0007669"/>
    <property type="project" value="UniProtKB-KW"/>
</dbReference>
<accession>A0A135I111</accession>
<dbReference type="OrthoDB" id="9813806at2"/>
<evidence type="ECO:0000259" key="1">
    <source>
        <dbReference type="Pfam" id="PF13524"/>
    </source>
</evidence>
<sequence length="383" mass="42903">MRFIFYTHSLVSDWNHGNAHFLRGVMRELLARGHKAVALEPENGWSRENIVREQGLEALDRFGRDFPGLISIAYGSAFPHEEVVAGADVVIVHEWMDPALVRRIGRARRDGGAFTLLFHDTHHRAASATAEIAALDLADYDGILAFGETLRERYIRAGWGRQAFTWHEAADTRLFRPHEKTEPAGDIVWVGNWGDGERTAEIEAFLIEPARRLGLSGSVRGVRYPEDARARLEASGLSYRGWIANADVPDVFARHRLTVHIPRRPYTEALPGIPTIRMFEALASGIPLISAPWSDSEGLFRAGRDFLFARDGDEMAARMRDVIADRDLAASLSASGLETIRTRHTCAHRVDELFQILDRLGARRMPEQVAGARSTLLLQEDVK</sequence>
<dbReference type="Pfam" id="PF13524">
    <property type="entry name" value="Glyco_trans_1_2"/>
    <property type="match status" value="1"/>
</dbReference>
<protein>
    <submittedName>
        <fullName evidence="2">Glycosyltransferase</fullName>
    </submittedName>
</protein>
<keyword evidence="2" id="KW-0808">Transferase</keyword>
<dbReference type="AlphaFoldDB" id="A0A135I111"/>
<proteinExistence type="predicted"/>
<dbReference type="InterPro" id="IPR055259">
    <property type="entry name" value="YkvP/CgeB_Glyco_trans-like"/>
</dbReference>
<gene>
    <name evidence="2" type="ORF">ATN84_05200</name>
</gene>
<dbReference type="Gene3D" id="3.40.50.2000">
    <property type="entry name" value="Glycogen Phosphorylase B"/>
    <property type="match status" value="2"/>
</dbReference>
<dbReference type="CDD" id="cd03801">
    <property type="entry name" value="GT4_PimA-like"/>
    <property type="match status" value="1"/>
</dbReference>
<dbReference type="STRING" id="1494590.ATN84_05200"/>
<evidence type="ECO:0000313" key="2">
    <source>
        <dbReference type="EMBL" id="KXF79129.1"/>
    </source>
</evidence>
<evidence type="ECO:0000313" key="3">
    <source>
        <dbReference type="Proteomes" id="UP000070107"/>
    </source>
</evidence>
<dbReference type="RefSeq" id="WP_068880442.1">
    <property type="nucleotide sequence ID" value="NZ_LNTU01000001.1"/>
</dbReference>
<comment type="caution">
    <text evidence="2">The sequence shown here is derived from an EMBL/GenBank/DDBJ whole genome shotgun (WGS) entry which is preliminary data.</text>
</comment>
<dbReference type="EMBL" id="LNTU01000001">
    <property type="protein sequence ID" value="KXF79129.1"/>
    <property type="molecule type" value="Genomic_DNA"/>
</dbReference>
<dbReference type="Proteomes" id="UP000070107">
    <property type="component" value="Unassembled WGS sequence"/>
</dbReference>
<dbReference type="SUPFAM" id="SSF53756">
    <property type="entry name" value="UDP-Glycosyltransferase/glycogen phosphorylase"/>
    <property type="match status" value="1"/>
</dbReference>
<keyword evidence="3" id="KW-1185">Reference proteome</keyword>
<feature type="domain" description="Spore protein YkvP/CgeB glycosyl transferase-like" evidence="1">
    <location>
        <begin position="204"/>
        <end position="354"/>
    </location>
</feature>
<name>A0A135I111_9HYPH</name>
<reference evidence="2 3" key="1">
    <citation type="submission" date="2015-11" db="EMBL/GenBank/DDBJ databases">
        <title>Draft genome sequence of Paramesorhizobium deserti A-3-E, a strain highly resistant to diverse beta-lactam antibiotics.</title>
        <authorList>
            <person name="Lv R."/>
            <person name="Yang X."/>
            <person name="Fang N."/>
            <person name="Guo J."/>
            <person name="Luo X."/>
            <person name="Peng F."/>
            <person name="Yang R."/>
            <person name="Cui Y."/>
            <person name="Fang C."/>
            <person name="Song Y."/>
        </authorList>
    </citation>
    <scope>NUCLEOTIDE SEQUENCE [LARGE SCALE GENOMIC DNA]</scope>
    <source>
        <strain evidence="2 3">A-3-E</strain>
    </source>
</reference>